<reference evidence="2 3" key="1">
    <citation type="submission" date="2021-05" db="EMBL/GenBank/DDBJ databases">
        <title>Novel Bacillus species.</title>
        <authorList>
            <person name="Liu G."/>
        </authorList>
    </citation>
    <scope>NUCLEOTIDE SEQUENCE [LARGE SCALE GENOMIC DNA]</scope>
    <source>
        <strain evidence="3">FJAT-49780</strain>
    </source>
</reference>
<dbReference type="AlphaFoldDB" id="A0A942THF6"/>
<dbReference type="Pfam" id="PF01636">
    <property type="entry name" value="APH"/>
    <property type="match status" value="1"/>
</dbReference>
<comment type="caution">
    <text evidence="2">The sequence shown here is derived from an EMBL/GenBank/DDBJ whole genome shotgun (WGS) entry which is preliminary data.</text>
</comment>
<dbReference type="InterPro" id="IPR011009">
    <property type="entry name" value="Kinase-like_dom_sf"/>
</dbReference>
<feature type="domain" description="Aminoglycoside phosphotransferase" evidence="1">
    <location>
        <begin position="63"/>
        <end position="246"/>
    </location>
</feature>
<dbReference type="EMBL" id="JAGYPG010000003">
    <property type="protein sequence ID" value="MBS4196831.1"/>
    <property type="molecule type" value="Genomic_DNA"/>
</dbReference>
<dbReference type="PANTHER" id="PTHR21310">
    <property type="entry name" value="AMINOGLYCOSIDE PHOSPHOTRANSFERASE-RELATED-RELATED"/>
    <property type="match status" value="1"/>
</dbReference>
<evidence type="ECO:0000313" key="3">
    <source>
        <dbReference type="Proteomes" id="UP000681414"/>
    </source>
</evidence>
<evidence type="ECO:0000259" key="1">
    <source>
        <dbReference type="Pfam" id="PF01636"/>
    </source>
</evidence>
<dbReference type="InterPro" id="IPR002575">
    <property type="entry name" value="Aminoglycoside_PTrfase"/>
</dbReference>
<dbReference type="Gene3D" id="3.90.1200.10">
    <property type="match status" value="1"/>
</dbReference>
<protein>
    <submittedName>
        <fullName evidence="2">Aminoglycoside phosphotransferase family protein</fullName>
    </submittedName>
</protein>
<accession>A0A942THF6</accession>
<dbReference type="SUPFAM" id="SSF56112">
    <property type="entry name" value="Protein kinase-like (PK-like)"/>
    <property type="match status" value="1"/>
</dbReference>
<organism evidence="2 3">
    <name type="scientific">Lederbergia citri</name>
    <dbReference type="NCBI Taxonomy" id="2833580"/>
    <lineage>
        <taxon>Bacteria</taxon>
        <taxon>Bacillati</taxon>
        <taxon>Bacillota</taxon>
        <taxon>Bacilli</taxon>
        <taxon>Bacillales</taxon>
        <taxon>Bacillaceae</taxon>
        <taxon>Lederbergia</taxon>
    </lineage>
</organism>
<keyword evidence="3" id="KW-1185">Reference proteome</keyword>
<gene>
    <name evidence="2" type="ORF">KHA97_17415</name>
</gene>
<proteinExistence type="predicted"/>
<dbReference type="Gene3D" id="3.30.200.150">
    <property type="match status" value="1"/>
</dbReference>
<name>A0A942THF6_9BACI</name>
<dbReference type="RefSeq" id="WP_213126045.1">
    <property type="nucleotide sequence ID" value="NZ_JAGYPG010000003.1"/>
</dbReference>
<sequence>MKSFKLDMDLHTAHTIIEKIMEDAVSNVESINFGELSKVFSYQYKGRAYVIHFNNNGERFIKDEYLYQKLSMLGIPIPRIERNGKFNDLFFSISEKASGQSLVAYPEDEIKKILPSLVIEYKKMTEIPIDSSEKYGAVNHYGEGAFDTWQEYIESFFQKDQDGFWKDWYTLFDHSFLEKEVFDYYYEMMMELSLYAPKEKYLVHGDFHLGNIISDGKNITGIVDWEMAMYGDFMFDLANLHFWAPQLQIPKVFRHTWNKAGEDIPYFRERLKCGMLFKGIDALRFFAKKEDKAAYEMIKDKLSSI</sequence>
<dbReference type="InterPro" id="IPR051678">
    <property type="entry name" value="AGP_Transferase"/>
</dbReference>
<evidence type="ECO:0000313" key="2">
    <source>
        <dbReference type="EMBL" id="MBS4196831.1"/>
    </source>
</evidence>
<dbReference type="Proteomes" id="UP000681414">
    <property type="component" value="Unassembled WGS sequence"/>
</dbReference>